<dbReference type="EC" id="2.4.2.31" evidence="6"/>
<keyword evidence="9" id="KW-1185">Reference proteome</keyword>
<reference evidence="9" key="1">
    <citation type="submission" date="2015-09" db="EMBL/GenBank/DDBJ databases">
        <authorList>
            <consortium name="Pathogen Informatics"/>
        </authorList>
    </citation>
    <scope>NUCLEOTIDE SEQUENCE [LARGE SCALE GENOMIC DNA]</scope>
    <source>
        <strain evidence="9">Lake Konstanz</strain>
    </source>
</reference>
<dbReference type="Proteomes" id="UP000051952">
    <property type="component" value="Unassembled WGS sequence"/>
</dbReference>
<keyword evidence="6" id="KW-0521">NADP</keyword>
<keyword evidence="2 6" id="KW-0328">Glycosyltransferase</keyword>
<evidence type="ECO:0000256" key="4">
    <source>
        <dbReference type="ARBA" id="ARBA00022695"/>
    </source>
</evidence>
<sequence>MDYTARYVPPESATGNDVSRESDLYSFGCVMLELITSLPPSHHLPPTSALTALCQGIMHNIDDYVWPLPFSKEVRALVGRFLMYNPDNRASIAEAIGVLENAIGAVSLQQPEPVSSQPLDFNWLDGVAECSSFEVAVALLVGYRAPSDRPDTNFCSECIRSVVPQLASTLLLASPDERALQVYTAESPVFKIINAALSENNKHSVNLPHVSPMCKRLFRAIQTLGTAYTGPAHRVLFAFESFKVAYAEGTPIEFTQFSSFTKDLSRIESFTTVAVGDESVPLIVFHCDNLTAFDISIFSTYSESEVIALPPSHFTVSSAPYKVQQAVHVHLTFQADRSHAATYLRCQREFEVPQYANIVLENSQSTAGKYKKNMF</sequence>
<feature type="domain" description="Protein kinase" evidence="7">
    <location>
        <begin position="1"/>
        <end position="103"/>
    </location>
</feature>
<keyword evidence="4" id="KW-0548">Nucleotidyltransferase</keyword>
<keyword evidence="3 6" id="KW-0808">Transferase</keyword>
<dbReference type="InterPro" id="IPR000768">
    <property type="entry name" value="ART"/>
</dbReference>
<evidence type="ECO:0000256" key="6">
    <source>
        <dbReference type="RuleBase" id="RU361228"/>
    </source>
</evidence>
<dbReference type="VEuPathDB" id="TriTrypDB:BSAL_41375"/>
<protein>
    <recommendedName>
        <fullName evidence="6">NAD(P)(+)--arginine ADP-ribosyltransferase</fullName>
        <ecNumber evidence="6">2.4.2.31</ecNumber>
    </recommendedName>
    <alternativeName>
        <fullName evidence="6">Mono(ADP-ribosyl)transferase</fullName>
    </alternativeName>
</protein>
<dbReference type="AlphaFoldDB" id="A0A0S4JRK6"/>
<proteinExistence type="inferred from homology"/>
<dbReference type="PROSITE" id="PS50011">
    <property type="entry name" value="PROTEIN_KINASE_DOM"/>
    <property type="match status" value="1"/>
</dbReference>
<organism evidence="8 9">
    <name type="scientific">Bodo saltans</name>
    <name type="common">Flagellated protozoan</name>
    <dbReference type="NCBI Taxonomy" id="75058"/>
    <lineage>
        <taxon>Eukaryota</taxon>
        <taxon>Discoba</taxon>
        <taxon>Euglenozoa</taxon>
        <taxon>Kinetoplastea</taxon>
        <taxon>Metakinetoplastina</taxon>
        <taxon>Eubodonida</taxon>
        <taxon>Bodonidae</taxon>
        <taxon>Bodo</taxon>
    </lineage>
</organism>
<evidence type="ECO:0000313" key="9">
    <source>
        <dbReference type="Proteomes" id="UP000051952"/>
    </source>
</evidence>
<evidence type="ECO:0000256" key="2">
    <source>
        <dbReference type="ARBA" id="ARBA00022676"/>
    </source>
</evidence>
<evidence type="ECO:0000259" key="7">
    <source>
        <dbReference type="PROSITE" id="PS50011"/>
    </source>
</evidence>
<dbReference type="InterPro" id="IPR000719">
    <property type="entry name" value="Prot_kinase_dom"/>
</dbReference>
<keyword evidence="8" id="KW-0418">Kinase</keyword>
<name>A0A0S4JRK6_BODSA</name>
<evidence type="ECO:0000256" key="3">
    <source>
        <dbReference type="ARBA" id="ARBA00022679"/>
    </source>
</evidence>
<gene>
    <name evidence="8" type="ORF">BSAL_41375</name>
</gene>
<dbReference type="Gene3D" id="1.10.510.10">
    <property type="entry name" value="Transferase(Phosphotransferase) domain 1"/>
    <property type="match status" value="1"/>
</dbReference>
<dbReference type="SUPFAM" id="SSF56112">
    <property type="entry name" value="Protein kinase-like (PK-like)"/>
    <property type="match status" value="1"/>
</dbReference>
<dbReference type="EMBL" id="CYKH01002128">
    <property type="protein sequence ID" value="CUG93208.1"/>
    <property type="molecule type" value="Genomic_DNA"/>
</dbReference>
<dbReference type="GO" id="GO:0005524">
    <property type="term" value="F:ATP binding"/>
    <property type="evidence" value="ECO:0007669"/>
    <property type="project" value="InterPro"/>
</dbReference>
<comment type="similarity">
    <text evidence="1 6">Belongs to the Arg-specific ADP-ribosyltransferase family.</text>
</comment>
<evidence type="ECO:0000256" key="1">
    <source>
        <dbReference type="ARBA" id="ARBA00009558"/>
    </source>
</evidence>
<dbReference type="InterPro" id="IPR011009">
    <property type="entry name" value="Kinase-like_dom_sf"/>
</dbReference>
<dbReference type="Pfam" id="PF00069">
    <property type="entry name" value="Pkinase"/>
    <property type="match status" value="1"/>
</dbReference>
<dbReference type="GO" id="GO:0004672">
    <property type="term" value="F:protein kinase activity"/>
    <property type="evidence" value="ECO:0007669"/>
    <property type="project" value="InterPro"/>
</dbReference>
<dbReference type="GO" id="GO:0106274">
    <property type="term" value="F:NAD+-protein-arginine ADP-ribosyltransferase activity"/>
    <property type="evidence" value="ECO:0007669"/>
    <property type="project" value="UniProtKB-EC"/>
</dbReference>
<dbReference type="GO" id="GO:0016779">
    <property type="term" value="F:nucleotidyltransferase activity"/>
    <property type="evidence" value="ECO:0007669"/>
    <property type="project" value="UniProtKB-KW"/>
</dbReference>
<dbReference type="Gene3D" id="3.90.176.10">
    <property type="entry name" value="Toxin ADP-ribosyltransferase, Chain A, domain 1"/>
    <property type="match status" value="1"/>
</dbReference>
<comment type="catalytic activity">
    <reaction evidence="5 6">
        <text>L-arginyl-[protein] + NAD(+) = N(omega)-(ADP-D-ribosyl)-L-arginyl-[protein] + nicotinamide + H(+)</text>
        <dbReference type="Rhea" id="RHEA:19149"/>
        <dbReference type="Rhea" id="RHEA-COMP:10532"/>
        <dbReference type="Rhea" id="RHEA-COMP:15087"/>
        <dbReference type="ChEBI" id="CHEBI:15378"/>
        <dbReference type="ChEBI" id="CHEBI:17154"/>
        <dbReference type="ChEBI" id="CHEBI:29965"/>
        <dbReference type="ChEBI" id="CHEBI:57540"/>
        <dbReference type="ChEBI" id="CHEBI:142554"/>
        <dbReference type="EC" id="2.4.2.31"/>
    </reaction>
</comment>
<accession>A0A0S4JRK6</accession>
<keyword evidence="6" id="KW-0520">NAD</keyword>
<evidence type="ECO:0000256" key="5">
    <source>
        <dbReference type="ARBA" id="ARBA00047597"/>
    </source>
</evidence>
<dbReference type="Pfam" id="PF01129">
    <property type="entry name" value="ART"/>
    <property type="match status" value="1"/>
</dbReference>
<evidence type="ECO:0000313" key="8">
    <source>
        <dbReference type="EMBL" id="CUG93208.1"/>
    </source>
</evidence>